<name>A0A4C1X157_EUMVA</name>
<evidence type="ECO:0000313" key="2">
    <source>
        <dbReference type="EMBL" id="GBP57411.1"/>
    </source>
</evidence>
<organism evidence="2 3">
    <name type="scientific">Eumeta variegata</name>
    <name type="common">Bagworm moth</name>
    <name type="synonym">Eumeta japonica</name>
    <dbReference type="NCBI Taxonomy" id="151549"/>
    <lineage>
        <taxon>Eukaryota</taxon>
        <taxon>Metazoa</taxon>
        <taxon>Ecdysozoa</taxon>
        <taxon>Arthropoda</taxon>
        <taxon>Hexapoda</taxon>
        <taxon>Insecta</taxon>
        <taxon>Pterygota</taxon>
        <taxon>Neoptera</taxon>
        <taxon>Endopterygota</taxon>
        <taxon>Lepidoptera</taxon>
        <taxon>Glossata</taxon>
        <taxon>Ditrysia</taxon>
        <taxon>Tineoidea</taxon>
        <taxon>Psychidae</taxon>
        <taxon>Oiketicinae</taxon>
        <taxon>Eumeta</taxon>
    </lineage>
</organism>
<dbReference type="EMBL" id="BGZK01000716">
    <property type="protein sequence ID" value="GBP57411.1"/>
    <property type="molecule type" value="Genomic_DNA"/>
</dbReference>
<gene>
    <name evidence="2" type="ORF">EVAR_41304_1</name>
</gene>
<comment type="caution">
    <text evidence="2">The sequence shown here is derived from an EMBL/GenBank/DDBJ whole genome shotgun (WGS) entry which is preliminary data.</text>
</comment>
<feature type="compositionally biased region" description="Basic residues" evidence="1">
    <location>
        <begin position="24"/>
        <end position="34"/>
    </location>
</feature>
<dbReference type="Proteomes" id="UP000299102">
    <property type="component" value="Unassembled WGS sequence"/>
</dbReference>
<proteinExistence type="predicted"/>
<evidence type="ECO:0000313" key="3">
    <source>
        <dbReference type="Proteomes" id="UP000299102"/>
    </source>
</evidence>
<sequence>MRMRTKVQADGRVPSPRAAFVCRGGRRAAGRARASRNISADPRPNSELNPTPSQTMGASVSRTRNREIRHLIYLRRRPLAPGGSICRDKPVRPAVCARVHNAVPLMHAPRRRWHSCRQFFIYICVRQPTPTLASSGVQCSKKTSMHSRLSADANYRYVTIPINCISIECIPRLRIRKGRKFRGPCACRTQAMVARARLRPPAHGPRRSSPRAPEVCGRGQKCEVSCDAHGTTGLRLLRRLLHELVAEPAAD</sequence>
<feature type="region of interest" description="Disordered" evidence="1">
    <location>
        <begin position="23"/>
        <end position="62"/>
    </location>
</feature>
<evidence type="ECO:0000256" key="1">
    <source>
        <dbReference type="SAM" id="MobiDB-lite"/>
    </source>
</evidence>
<reference evidence="2 3" key="1">
    <citation type="journal article" date="2019" name="Commun. Biol.">
        <title>The bagworm genome reveals a unique fibroin gene that provides high tensile strength.</title>
        <authorList>
            <person name="Kono N."/>
            <person name="Nakamura H."/>
            <person name="Ohtoshi R."/>
            <person name="Tomita M."/>
            <person name="Numata K."/>
            <person name="Arakawa K."/>
        </authorList>
    </citation>
    <scope>NUCLEOTIDE SEQUENCE [LARGE SCALE GENOMIC DNA]</scope>
</reference>
<keyword evidence="3" id="KW-1185">Reference proteome</keyword>
<protein>
    <submittedName>
        <fullName evidence="2">Uncharacterized protein</fullName>
    </submittedName>
</protein>
<feature type="compositionally biased region" description="Polar residues" evidence="1">
    <location>
        <begin position="46"/>
        <end position="62"/>
    </location>
</feature>
<accession>A0A4C1X157</accession>
<dbReference type="AlphaFoldDB" id="A0A4C1X157"/>